<keyword evidence="2" id="KW-1185">Reference proteome</keyword>
<name>A0ABT0RIZ1_9SPHN</name>
<dbReference type="Gene3D" id="3.90.1140.10">
    <property type="entry name" value="Cyclic phosphodiesterase"/>
    <property type="match status" value="1"/>
</dbReference>
<evidence type="ECO:0000313" key="2">
    <source>
        <dbReference type="Proteomes" id="UP001165363"/>
    </source>
</evidence>
<evidence type="ECO:0000313" key="1">
    <source>
        <dbReference type="EMBL" id="MCL6682602.1"/>
    </source>
</evidence>
<keyword evidence="1" id="KW-0436">Ligase</keyword>
<reference evidence="1" key="1">
    <citation type="submission" date="2022-05" db="EMBL/GenBank/DDBJ databases">
        <authorList>
            <person name="Jo J.-H."/>
            <person name="Im W.-T."/>
        </authorList>
    </citation>
    <scope>NUCLEOTIDE SEQUENCE</scope>
    <source>
        <strain evidence="1">SE158</strain>
    </source>
</reference>
<organism evidence="1 2">
    <name type="scientific">Sphingomonas alba</name>
    <dbReference type="NCBI Taxonomy" id="2908208"/>
    <lineage>
        <taxon>Bacteria</taxon>
        <taxon>Pseudomonadati</taxon>
        <taxon>Pseudomonadota</taxon>
        <taxon>Alphaproteobacteria</taxon>
        <taxon>Sphingomonadales</taxon>
        <taxon>Sphingomonadaceae</taxon>
        <taxon>Sphingomonas</taxon>
    </lineage>
</organism>
<dbReference type="RefSeq" id="WP_249846561.1">
    <property type="nucleotide sequence ID" value="NZ_JAMGBD010000001.1"/>
</dbReference>
<dbReference type="GO" id="GO:0016874">
    <property type="term" value="F:ligase activity"/>
    <property type="evidence" value="ECO:0007669"/>
    <property type="project" value="UniProtKB-KW"/>
</dbReference>
<protein>
    <submittedName>
        <fullName evidence="1">2'-5' RNA ligase family protein</fullName>
    </submittedName>
</protein>
<dbReference type="Pfam" id="PF13563">
    <property type="entry name" value="2_5_RNA_ligase2"/>
    <property type="match status" value="1"/>
</dbReference>
<comment type="caution">
    <text evidence="1">The sequence shown here is derived from an EMBL/GenBank/DDBJ whole genome shotgun (WGS) entry which is preliminary data.</text>
</comment>
<sequence length="167" mass="18297">MAGALIVTAELAPADLAWLDRLRRAHYPAERNQLPAHLTMFHALPPSLESEARHRLAMAVNARPPRASVAGIMDLGGGVAFRVVSDDLDAIRNALSDAFHGMLSAQDSGGWRPHVTIQNKVPNRESRLLLEALEAGFHPRPLGISGLGLHRYLGGPWETLQTWSFHH</sequence>
<dbReference type="SUPFAM" id="SSF55144">
    <property type="entry name" value="LigT-like"/>
    <property type="match status" value="1"/>
</dbReference>
<dbReference type="Proteomes" id="UP001165363">
    <property type="component" value="Unassembled WGS sequence"/>
</dbReference>
<accession>A0ABT0RIZ1</accession>
<dbReference type="InterPro" id="IPR009097">
    <property type="entry name" value="Cyclic_Pdiesterase"/>
</dbReference>
<gene>
    <name evidence="1" type="ORF">LZ536_01625</name>
</gene>
<proteinExistence type="predicted"/>
<dbReference type="EMBL" id="JAMGBD010000001">
    <property type="protein sequence ID" value="MCL6682602.1"/>
    <property type="molecule type" value="Genomic_DNA"/>
</dbReference>